<dbReference type="InterPro" id="IPR001841">
    <property type="entry name" value="Znf_RING"/>
</dbReference>
<evidence type="ECO:0000256" key="3">
    <source>
        <dbReference type="ARBA" id="ARBA00022833"/>
    </source>
</evidence>
<evidence type="ECO:0000256" key="5">
    <source>
        <dbReference type="SAM" id="MobiDB-lite"/>
    </source>
</evidence>
<dbReference type="Proteomes" id="UP001149074">
    <property type="component" value="Unassembled WGS sequence"/>
</dbReference>
<evidence type="ECO:0000313" key="7">
    <source>
        <dbReference type="EMBL" id="KAJ5098573.1"/>
    </source>
</evidence>
<dbReference type="PANTHER" id="PTHR23041:SF78">
    <property type="entry name" value="E3 UBIQUITIN-PROTEIN LIGASE RNF4"/>
    <property type="match status" value="1"/>
</dbReference>
<evidence type="ECO:0000259" key="6">
    <source>
        <dbReference type="PROSITE" id="PS50089"/>
    </source>
</evidence>
<dbReference type="InterPro" id="IPR017907">
    <property type="entry name" value="Znf_RING_CS"/>
</dbReference>
<feature type="compositionally biased region" description="Polar residues" evidence="5">
    <location>
        <begin position="22"/>
        <end position="41"/>
    </location>
</feature>
<dbReference type="EMBL" id="JAPQKI010000005">
    <property type="protein sequence ID" value="KAJ5098573.1"/>
    <property type="molecule type" value="Genomic_DNA"/>
</dbReference>
<dbReference type="SUPFAM" id="SSF57850">
    <property type="entry name" value="RING/U-box"/>
    <property type="match status" value="1"/>
</dbReference>
<evidence type="ECO:0000256" key="2">
    <source>
        <dbReference type="ARBA" id="ARBA00022771"/>
    </source>
</evidence>
<keyword evidence="3" id="KW-0862">Zinc</keyword>
<reference evidence="7" key="2">
    <citation type="journal article" date="2023" name="IMA Fungus">
        <title>Comparative genomic study of the Penicillium genus elucidates a diverse pangenome and 15 lateral gene transfer events.</title>
        <authorList>
            <person name="Petersen C."/>
            <person name="Sorensen T."/>
            <person name="Nielsen M.R."/>
            <person name="Sondergaard T.E."/>
            <person name="Sorensen J.L."/>
            <person name="Fitzpatrick D.A."/>
            <person name="Frisvad J.C."/>
            <person name="Nielsen K.L."/>
        </authorList>
    </citation>
    <scope>NUCLEOTIDE SEQUENCE</scope>
    <source>
        <strain evidence="7">IBT 30761</strain>
    </source>
</reference>
<evidence type="ECO:0000256" key="1">
    <source>
        <dbReference type="ARBA" id="ARBA00022723"/>
    </source>
</evidence>
<dbReference type="PROSITE" id="PS50089">
    <property type="entry name" value="ZF_RING_2"/>
    <property type="match status" value="1"/>
</dbReference>
<feature type="region of interest" description="Disordered" evidence="5">
    <location>
        <begin position="1"/>
        <end position="115"/>
    </location>
</feature>
<accession>A0A9W9FE58</accession>
<dbReference type="GO" id="GO:0008270">
    <property type="term" value="F:zinc ion binding"/>
    <property type="evidence" value="ECO:0007669"/>
    <property type="project" value="UniProtKB-KW"/>
</dbReference>
<dbReference type="InterPro" id="IPR018957">
    <property type="entry name" value="Znf_C3HC4_RING-type"/>
</dbReference>
<dbReference type="InterPro" id="IPR047134">
    <property type="entry name" value="RNF4"/>
</dbReference>
<organism evidence="7 8">
    <name type="scientific">Penicillium argentinense</name>
    <dbReference type="NCBI Taxonomy" id="1131581"/>
    <lineage>
        <taxon>Eukaryota</taxon>
        <taxon>Fungi</taxon>
        <taxon>Dikarya</taxon>
        <taxon>Ascomycota</taxon>
        <taxon>Pezizomycotina</taxon>
        <taxon>Eurotiomycetes</taxon>
        <taxon>Eurotiomycetidae</taxon>
        <taxon>Eurotiales</taxon>
        <taxon>Aspergillaceae</taxon>
        <taxon>Penicillium</taxon>
    </lineage>
</organism>
<dbReference type="PROSITE" id="PS00518">
    <property type="entry name" value="ZF_RING_1"/>
    <property type="match status" value="1"/>
</dbReference>
<name>A0A9W9FE58_9EURO</name>
<dbReference type="GeneID" id="81357047"/>
<evidence type="ECO:0000256" key="4">
    <source>
        <dbReference type="PROSITE-ProRule" id="PRU00175"/>
    </source>
</evidence>
<dbReference type="InterPro" id="IPR013083">
    <property type="entry name" value="Znf_RING/FYVE/PHD"/>
</dbReference>
<evidence type="ECO:0000313" key="8">
    <source>
        <dbReference type="Proteomes" id="UP001149074"/>
    </source>
</evidence>
<dbReference type="Pfam" id="PF00097">
    <property type="entry name" value="zf-C3HC4"/>
    <property type="match status" value="1"/>
</dbReference>
<keyword evidence="1" id="KW-0479">Metal-binding</keyword>
<keyword evidence="8" id="KW-1185">Reference proteome</keyword>
<dbReference type="RefSeq" id="XP_056474227.1">
    <property type="nucleotide sequence ID" value="XM_056618068.1"/>
</dbReference>
<gene>
    <name evidence="7" type="ORF">N7532_005574</name>
</gene>
<comment type="caution">
    <text evidence="7">The sequence shown here is derived from an EMBL/GenBank/DDBJ whole genome shotgun (WGS) entry which is preliminary data.</text>
</comment>
<dbReference type="Gene3D" id="3.30.40.10">
    <property type="entry name" value="Zinc/RING finger domain, C3HC4 (zinc finger)"/>
    <property type="match status" value="1"/>
</dbReference>
<reference evidence="7" key="1">
    <citation type="submission" date="2022-11" db="EMBL/GenBank/DDBJ databases">
        <authorList>
            <person name="Petersen C."/>
        </authorList>
    </citation>
    <scope>NUCLEOTIDE SEQUENCE</scope>
    <source>
        <strain evidence="7">IBT 30761</strain>
    </source>
</reference>
<dbReference type="OrthoDB" id="6270329at2759"/>
<protein>
    <recommendedName>
        <fullName evidence="6">RING-type domain-containing protein</fullName>
    </recommendedName>
</protein>
<dbReference type="PANTHER" id="PTHR23041">
    <property type="entry name" value="RING FINGER DOMAIN-CONTAINING"/>
    <property type="match status" value="1"/>
</dbReference>
<proteinExistence type="predicted"/>
<dbReference type="AlphaFoldDB" id="A0A9W9FE58"/>
<sequence>MSRRASIVDLTSASLPRPHPPFSSTTSIHPISVSPERQTSPIWGESTRPRRLKRRRENDDPQSPGPSSRRRREEPIDAIDLTEVDSSSELAKSLSKQREDAVKSQQTGSHDEETKARSLLGAYKCPICMDTPEDATSTACGHLFCHRCILECLATADARNQDSSKNKGTCPVCRKSITRNEKTGPRRSLIPLMLKLTTKKRSIVPLAQT</sequence>
<keyword evidence="2 4" id="KW-0863">Zinc-finger</keyword>
<dbReference type="SMART" id="SM00184">
    <property type="entry name" value="RING"/>
    <property type="match status" value="1"/>
</dbReference>
<feature type="domain" description="RING-type" evidence="6">
    <location>
        <begin position="125"/>
        <end position="174"/>
    </location>
</feature>